<keyword evidence="1" id="KW-0285">Flavoprotein</keyword>
<dbReference type="AlphaFoldDB" id="A0A840WR80"/>
<evidence type="ECO:0000256" key="2">
    <source>
        <dbReference type="ARBA" id="ARBA00022643"/>
    </source>
</evidence>
<gene>
    <name evidence="6" type="ORF">HNR07_005224</name>
</gene>
<dbReference type="SUPFAM" id="SSF51679">
    <property type="entry name" value="Bacterial luciferase-like"/>
    <property type="match status" value="1"/>
</dbReference>
<organism evidence="6 7">
    <name type="scientific">Nocardiopsis metallicus</name>
    <dbReference type="NCBI Taxonomy" id="179819"/>
    <lineage>
        <taxon>Bacteria</taxon>
        <taxon>Bacillati</taxon>
        <taxon>Actinomycetota</taxon>
        <taxon>Actinomycetes</taxon>
        <taxon>Streptosporangiales</taxon>
        <taxon>Nocardiopsidaceae</taxon>
        <taxon>Nocardiopsis</taxon>
    </lineage>
</organism>
<keyword evidence="2" id="KW-0288">FMN</keyword>
<evidence type="ECO:0000256" key="3">
    <source>
        <dbReference type="ARBA" id="ARBA00023002"/>
    </source>
</evidence>
<keyword evidence="3" id="KW-0560">Oxidoreductase</keyword>
<evidence type="ECO:0000256" key="1">
    <source>
        <dbReference type="ARBA" id="ARBA00022630"/>
    </source>
</evidence>
<dbReference type="Proteomes" id="UP000579647">
    <property type="component" value="Unassembled WGS sequence"/>
</dbReference>
<reference evidence="6 7" key="1">
    <citation type="submission" date="2020-08" db="EMBL/GenBank/DDBJ databases">
        <title>Sequencing the genomes of 1000 actinobacteria strains.</title>
        <authorList>
            <person name="Klenk H.-P."/>
        </authorList>
    </citation>
    <scope>NUCLEOTIDE SEQUENCE [LARGE SCALE GENOMIC DNA]</scope>
    <source>
        <strain evidence="6 7">DSM 44598</strain>
    </source>
</reference>
<dbReference type="InterPro" id="IPR036661">
    <property type="entry name" value="Luciferase-like_sf"/>
</dbReference>
<keyword evidence="7" id="KW-1185">Reference proteome</keyword>
<proteinExistence type="predicted"/>
<sequence>MDIGIGLPGHIRGGIDGTTVVEWARRAENRGFSTLAVSDRVVYTTPEPLVTLAAAAGATREIRLATGVLLGPLRTNHTLFAKQTATLDRIAGPGRLRLGLAPGLREDDFELTGVDFGARGRDLDGQLRRMKEVWGGDTQIGPAPATPGGPELMFGGMSAATLRRIREFGGGWVIGDCTADEFTEFAVPARQAWTEAGHPGELPTSAAVMFALGPDAKTVVDEEIRPYYAFIGEEWLQYAIDGAYTAEDDIRKAVAAFEAAGCHELIFTGNSADPEQVDLLADAVGL</sequence>
<dbReference type="GO" id="GO:0046306">
    <property type="term" value="P:alkanesulfonate catabolic process"/>
    <property type="evidence" value="ECO:0007669"/>
    <property type="project" value="TreeGrafter"/>
</dbReference>
<evidence type="ECO:0000256" key="4">
    <source>
        <dbReference type="ARBA" id="ARBA00023033"/>
    </source>
</evidence>
<dbReference type="EMBL" id="JACHDO010000001">
    <property type="protein sequence ID" value="MBB5494087.1"/>
    <property type="molecule type" value="Genomic_DNA"/>
</dbReference>
<dbReference type="RefSeq" id="WP_184367146.1">
    <property type="nucleotide sequence ID" value="NZ_BAAAKM010000079.1"/>
</dbReference>
<dbReference type="PANTHER" id="PTHR42847:SF4">
    <property type="entry name" value="ALKANESULFONATE MONOOXYGENASE-RELATED"/>
    <property type="match status" value="1"/>
</dbReference>
<feature type="domain" description="Luciferase-like" evidence="5">
    <location>
        <begin position="1"/>
        <end position="232"/>
    </location>
</feature>
<dbReference type="PANTHER" id="PTHR42847">
    <property type="entry name" value="ALKANESULFONATE MONOOXYGENASE"/>
    <property type="match status" value="1"/>
</dbReference>
<accession>A0A840WR80</accession>
<evidence type="ECO:0000259" key="5">
    <source>
        <dbReference type="Pfam" id="PF00296"/>
    </source>
</evidence>
<dbReference type="GO" id="GO:0008726">
    <property type="term" value="F:alkanesulfonate monooxygenase activity"/>
    <property type="evidence" value="ECO:0007669"/>
    <property type="project" value="TreeGrafter"/>
</dbReference>
<evidence type="ECO:0000313" key="7">
    <source>
        <dbReference type="Proteomes" id="UP000579647"/>
    </source>
</evidence>
<name>A0A840WR80_9ACTN</name>
<protein>
    <submittedName>
        <fullName evidence="6">Alkanesulfonate monooxygenase SsuD/methylene tetrahydromethanopterin reductase-like flavin-dependent oxidoreductase (Luciferase family)</fullName>
    </submittedName>
</protein>
<keyword evidence="4 6" id="KW-0503">Monooxygenase</keyword>
<dbReference type="InterPro" id="IPR011251">
    <property type="entry name" value="Luciferase-like_dom"/>
</dbReference>
<evidence type="ECO:0000313" key="6">
    <source>
        <dbReference type="EMBL" id="MBB5494087.1"/>
    </source>
</evidence>
<comment type="caution">
    <text evidence="6">The sequence shown here is derived from an EMBL/GenBank/DDBJ whole genome shotgun (WGS) entry which is preliminary data.</text>
</comment>
<dbReference type="Gene3D" id="3.20.20.30">
    <property type="entry name" value="Luciferase-like domain"/>
    <property type="match status" value="1"/>
</dbReference>
<dbReference type="InterPro" id="IPR050172">
    <property type="entry name" value="SsuD_RutA_monooxygenase"/>
</dbReference>
<dbReference type="Pfam" id="PF00296">
    <property type="entry name" value="Bac_luciferase"/>
    <property type="match status" value="1"/>
</dbReference>